<name>A0AA35K1U9_9SAUR</name>
<organism evidence="3 4">
    <name type="scientific">Podarcis lilfordi</name>
    <name type="common">Lilford's wall lizard</name>
    <dbReference type="NCBI Taxonomy" id="74358"/>
    <lineage>
        <taxon>Eukaryota</taxon>
        <taxon>Metazoa</taxon>
        <taxon>Chordata</taxon>
        <taxon>Craniata</taxon>
        <taxon>Vertebrata</taxon>
        <taxon>Euteleostomi</taxon>
        <taxon>Lepidosauria</taxon>
        <taxon>Squamata</taxon>
        <taxon>Bifurcata</taxon>
        <taxon>Unidentata</taxon>
        <taxon>Episquamata</taxon>
        <taxon>Laterata</taxon>
        <taxon>Lacertibaenia</taxon>
        <taxon>Lacertidae</taxon>
        <taxon>Podarcis</taxon>
    </lineage>
</organism>
<dbReference type="AlphaFoldDB" id="A0AA35K1U9"/>
<sequence length="170" mass="18357">MLSSKAGRAPPAQGALPLHLLLLRLAFVVRRRSADGSRLRCATRAAPPPALLRLLRKRARGPTRRRWAGERPAAAATRCAPAGGRDPMRAPGCQRSSESSAPCSRTLSLPRPRCRRAGARSLLAPPPRKPPPAPKWLRRGGGGAPPAPRRRRLPARLIPRAAQGIRLLPH</sequence>
<gene>
    <name evidence="3" type="ORF">PODLI_1B014750</name>
</gene>
<dbReference type="Proteomes" id="UP001178461">
    <property type="component" value="Chromosome 3"/>
</dbReference>
<proteinExistence type="predicted"/>
<evidence type="ECO:0000313" key="3">
    <source>
        <dbReference type="EMBL" id="CAI5769354.1"/>
    </source>
</evidence>
<feature type="region of interest" description="Disordered" evidence="1">
    <location>
        <begin position="58"/>
        <end position="158"/>
    </location>
</feature>
<feature type="chain" id="PRO_5041207726" evidence="2">
    <location>
        <begin position="37"/>
        <end position="170"/>
    </location>
</feature>
<feature type="compositionally biased region" description="Polar residues" evidence="1">
    <location>
        <begin position="94"/>
        <end position="107"/>
    </location>
</feature>
<dbReference type="EMBL" id="OX395128">
    <property type="protein sequence ID" value="CAI5769354.1"/>
    <property type="molecule type" value="Genomic_DNA"/>
</dbReference>
<keyword evidence="2" id="KW-0732">Signal</keyword>
<keyword evidence="4" id="KW-1185">Reference proteome</keyword>
<reference evidence="3" key="1">
    <citation type="submission" date="2022-12" db="EMBL/GenBank/DDBJ databases">
        <authorList>
            <person name="Alioto T."/>
            <person name="Alioto T."/>
            <person name="Gomez Garrido J."/>
        </authorList>
    </citation>
    <scope>NUCLEOTIDE SEQUENCE</scope>
</reference>
<evidence type="ECO:0000256" key="2">
    <source>
        <dbReference type="SAM" id="SignalP"/>
    </source>
</evidence>
<evidence type="ECO:0000313" key="4">
    <source>
        <dbReference type="Proteomes" id="UP001178461"/>
    </source>
</evidence>
<evidence type="ECO:0000256" key="1">
    <source>
        <dbReference type="SAM" id="MobiDB-lite"/>
    </source>
</evidence>
<accession>A0AA35K1U9</accession>
<protein>
    <submittedName>
        <fullName evidence="3">Uncharacterized protein</fullName>
    </submittedName>
</protein>
<feature type="signal peptide" evidence="2">
    <location>
        <begin position="1"/>
        <end position="36"/>
    </location>
</feature>
<feature type="compositionally biased region" description="Low complexity" evidence="1">
    <location>
        <begin position="70"/>
        <end position="85"/>
    </location>
</feature>
<feature type="compositionally biased region" description="Pro residues" evidence="1">
    <location>
        <begin position="124"/>
        <end position="134"/>
    </location>
</feature>